<keyword evidence="3" id="KW-1185">Reference proteome</keyword>
<proteinExistence type="predicted"/>
<comment type="caution">
    <text evidence="2">The sequence shown here is derived from an EMBL/GenBank/DDBJ whole genome shotgun (WGS) entry which is preliminary data.</text>
</comment>
<feature type="region of interest" description="Disordered" evidence="1">
    <location>
        <begin position="1"/>
        <end position="81"/>
    </location>
</feature>
<evidence type="ECO:0000313" key="3">
    <source>
        <dbReference type="Proteomes" id="UP000583929"/>
    </source>
</evidence>
<dbReference type="EMBL" id="JAATIQ010000942">
    <property type="protein sequence ID" value="KAF4346650.1"/>
    <property type="molecule type" value="Genomic_DNA"/>
</dbReference>
<evidence type="ECO:0000313" key="2">
    <source>
        <dbReference type="EMBL" id="KAF4346650.1"/>
    </source>
</evidence>
<feature type="region of interest" description="Disordered" evidence="1">
    <location>
        <begin position="174"/>
        <end position="193"/>
    </location>
</feature>
<organism evidence="2 3">
    <name type="scientific">Cannabis sativa</name>
    <name type="common">Hemp</name>
    <name type="synonym">Marijuana</name>
    <dbReference type="NCBI Taxonomy" id="3483"/>
    <lineage>
        <taxon>Eukaryota</taxon>
        <taxon>Viridiplantae</taxon>
        <taxon>Streptophyta</taxon>
        <taxon>Embryophyta</taxon>
        <taxon>Tracheophyta</taxon>
        <taxon>Spermatophyta</taxon>
        <taxon>Magnoliopsida</taxon>
        <taxon>eudicotyledons</taxon>
        <taxon>Gunneridae</taxon>
        <taxon>Pentapetalae</taxon>
        <taxon>rosids</taxon>
        <taxon>fabids</taxon>
        <taxon>Rosales</taxon>
        <taxon>Cannabaceae</taxon>
        <taxon>Cannabis</taxon>
    </lineage>
</organism>
<sequence>MKRRADTVKGRGPGSVRRGSTDSNKLPTPDFEKDEHISSIEKHTNVKTSSHNYSSPLEDSLFGAQPPRTRNHGYRHSNSLLHPSAAIGNSQWETINRSIKSKPDLRAETSQKQYEPTESSMITSAKQNEPLNPKESEMGFVQIKKRIHYSGPLVPRGGNLEDVLQEHERQIQQEVRKARLGQARNSKGYDNYS</sequence>
<feature type="compositionally biased region" description="Polar residues" evidence="1">
    <location>
        <begin position="46"/>
        <end position="57"/>
    </location>
</feature>
<name>A0A7J6DLD8_CANSA</name>
<dbReference type="Proteomes" id="UP000583929">
    <property type="component" value="Unassembled WGS sequence"/>
</dbReference>
<dbReference type="AlphaFoldDB" id="A0A7J6DLD8"/>
<feature type="compositionally biased region" description="Polar residues" evidence="1">
    <location>
        <begin position="110"/>
        <end position="130"/>
    </location>
</feature>
<evidence type="ECO:0000256" key="1">
    <source>
        <dbReference type="SAM" id="MobiDB-lite"/>
    </source>
</evidence>
<accession>A0A7J6DLD8</accession>
<gene>
    <name evidence="2" type="ORF">G4B88_006971</name>
</gene>
<protein>
    <submittedName>
        <fullName evidence="2">Uncharacterized protein</fullName>
    </submittedName>
</protein>
<feature type="region of interest" description="Disordered" evidence="1">
    <location>
        <begin position="99"/>
        <end position="133"/>
    </location>
</feature>
<reference evidence="2 3" key="1">
    <citation type="journal article" date="2020" name="bioRxiv">
        <title>Sequence and annotation of 42 cannabis genomes reveals extensive copy number variation in cannabinoid synthesis and pathogen resistance genes.</title>
        <authorList>
            <person name="Mckernan K.J."/>
            <person name="Helbert Y."/>
            <person name="Kane L.T."/>
            <person name="Ebling H."/>
            <person name="Zhang L."/>
            <person name="Liu B."/>
            <person name="Eaton Z."/>
            <person name="Mclaughlin S."/>
            <person name="Kingan S."/>
            <person name="Baybayan P."/>
            <person name="Concepcion G."/>
            <person name="Jordan M."/>
            <person name="Riva A."/>
            <person name="Barbazuk W."/>
            <person name="Harkins T."/>
        </authorList>
    </citation>
    <scope>NUCLEOTIDE SEQUENCE [LARGE SCALE GENOMIC DNA]</scope>
    <source>
        <strain evidence="3">cv. Jamaican Lion 4</strain>
        <tissue evidence="2">Leaf</tissue>
    </source>
</reference>
<feature type="compositionally biased region" description="Basic and acidic residues" evidence="1">
    <location>
        <begin position="30"/>
        <end position="44"/>
    </location>
</feature>